<organism evidence="1 2">
    <name type="scientific">Holospora curviuscula</name>
    <dbReference type="NCBI Taxonomy" id="1082868"/>
    <lineage>
        <taxon>Bacteria</taxon>
        <taxon>Pseudomonadati</taxon>
        <taxon>Pseudomonadota</taxon>
        <taxon>Alphaproteobacteria</taxon>
        <taxon>Holosporales</taxon>
        <taxon>Holosporaceae</taxon>
        <taxon>Holospora</taxon>
    </lineage>
</organism>
<accession>A0A2S5R9U5</accession>
<protein>
    <submittedName>
        <fullName evidence="1">Uncharacterized protein</fullName>
    </submittedName>
</protein>
<keyword evidence="2" id="KW-1185">Reference proteome</keyword>
<dbReference type="AlphaFoldDB" id="A0A2S5R9U5"/>
<evidence type="ECO:0000313" key="2">
    <source>
        <dbReference type="Proteomes" id="UP000239425"/>
    </source>
</evidence>
<sequence>MFLTNRPENRGSVLNNAALHQGKAVGKMIKNFGHILPTSLFSWP</sequence>
<proteinExistence type="predicted"/>
<comment type="caution">
    <text evidence="1">The sequence shown here is derived from an EMBL/GenBank/DDBJ whole genome shotgun (WGS) entry which is preliminary data.</text>
</comment>
<reference evidence="1 2" key="1">
    <citation type="submission" date="2017-11" db="EMBL/GenBank/DDBJ databases">
        <title>Comparative genomic analysis of Holospora spp., intranuclear symbionts of paramecia.</title>
        <authorList>
            <person name="Garushyants S.K."/>
            <person name="Beliavskaya A."/>
            <person name="Malko D.B."/>
            <person name="Logacheva M.D."/>
            <person name="Rautian M.S."/>
            <person name="Gelfand M.S."/>
        </authorList>
    </citation>
    <scope>NUCLEOTIDE SEQUENCE [LARGE SCALE GENOMIC DNA]</scope>
    <source>
        <strain evidence="2">02AZ16</strain>
    </source>
</reference>
<dbReference type="EMBL" id="PHHC01000080">
    <property type="protein sequence ID" value="PPE03905.1"/>
    <property type="molecule type" value="Genomic_DNA"/>
</dbReference>
<name>A0A2S5R9U5_9PROT</name>
<gene>
    <name evidence="1" type="ORF">HCUR_00685</name>
</gene>
<dbReference type="Proteomes" id="UP000239425">
    <property type="component" value="Unassembled WGS sequence"/>
</dbReference>
<evidence type="ECO:0000313" key="1">
    <source>
        <dbReference type="EMBL" id="PPE03905.1"/>
    </source>
</evidence>